<dbReference type="InterPro" id="IPR029058">
    <property type="entry name" value="AB_hydrolase_fold"/>
</dbReference>
<organism evidence="2 3">
    <name type="scientific">Paraburkholderia acidisoli</name>
    <dbReference type="NCBI Taxonomy" id="2571748"/>
    <lineage>
        <taxon>Bacteria</taxon>
        <taxon>Pseudomonadati</taxon>
        <taxon>Pseudomonadota</taxon>
        <taxon>Betaproteobacteria</taxon>
        <taxon>Burkholderiales</taxon>
        <taxon>Burkholderiaceae</taxon>
        <taxon>Paraburkholderia</taxon>
    </lineage>
</organism>
<accession>A0A7Z2GRZ8</accession>
<feature type="domain" description="Serine aminopeptidase S33" evidence="1">
    <location>
        <begin position="32"/>
        <end position="262"/>
    </location>
</feature>
<dbReference type="SUPFAM" id="SSF53474">
    <property type="entry name" value="alpha/beta-Hydrolases"/>
    <property type="match status" value="1"/>
</dbReference>
<keyword evidence="2" id="KW-0378">Hydrolase</keyword>
<protein>
    <submittedName>
        <fullName evidence="2">Alpha/beta fold hydrolase</fullName>
    </submittedName>
</protein>
<dbReference type="AlphaFoldDB" id="A0A7Z2GRZ8"/>
<gene>
    <name evidence="2" type="ORF">FAZ98_33285</name>
</gene>
<keyword evidence="3" id="KW-1185">Reference proteome</keyword>
<dbReference type="InterPro" id="IPR022742">
    <property type="entry name" value="Hydrolase_4"/>
</dbReference>
<proteinExistence type="predicted"/>
<dbReference type="KEGG" id="pacs:FAZ98_33285"/>
<sequence length="312" mass="34610">MATIELDAASATTQAAPPAHSARFFSEGDGHAVLLLHGLSSSPLELRYLARYLQKEGFTVCAPVIEGYSAGSPVQTMEQWVEGAVREYDALAARYERVSVCGLSIGGALALRVIRERPSAQSLVLLSLTLAYDGWAIPWYRFVLDLAYYTPLRHRYSYREAEPFGLRNEALRSKIARAMQRNAFSEVGPSTISLPALHEALRLGRSARKHLDAVENDALIVHAIDDETSSPRNPRYVIDHLGSAFLRTVWLDDSYHMITSDNEREIVARETALFLRESEVARGSQDAQSQPVVSKALARRLRQLASVGRSKT</sequence>
<dbReference type="Pfam" id="PF12146">
    <property type="entry name" value="Hydrolase_4"/>
    <property type="match status" value="1"/>
</dbReference>
<dbReference type="GO" id="GO:0016787">
    <property type="term" value="F:hydrolase activity"/>
    <property type="evidence" value="ECO:0007669"/>
    <property type="project" value="UniProtKB-KW"/>
</dbReference>
<evidence type="ECO:0000259" key="1">
    <source>
        <dbReference type="Pfam" id="PF12146"/>
    </source>
</evidence>
<dbReference type="RefSeq" id="WP_158958151.1">
    <property type="nucleotide sequence ID" value="NZ_CP046916.1"/>
</dbReference>
<dbReference type="OrthoDB" id="8612291at2"/>
<dbReference type="Proteomes" id="UP000433577">
    <property type="component" value="Chromosome 4"/>
</dbReference>
<name>A0A7Z2GRZ8_9BURK</name>
<reference evidence="2 3" key="1">
    <citation type="submission" date="2019-12" db="EMBL/GenBank/DDBJ databases">
        <title>Paraburkholderia acidiphila 7Q-K02 sp. nov and Paraburkholderia acidisoli DHF22 sp. nov., two strains isolated from forest soil.</title>
        <authorList>
            <person name="Gao Z."/>
            <person name="Qiu L."/>
        </authorList>
    </citation>
    <scope>NUCLEOTIDE SEQUENCE [LARGE SCALE GENOMIC DNA]</scope>
    <source>
        <strain evidence="2 3">DHF22</strain>
    </source>
</reference>
<dbReference type="EMBL" id="CP046916">
    <property type="protein sequence ID" value="QGZ66629.1"/>
    <property type="molecule type" value="Genomic_DNA"/>
</dbReference>
<evidence type="ECO:0000313" key="3">
    <source>
        <dbReference type="Proteomes" id="UP000433577"/>
    </source>
</evidence>
<dbReference type="Gene3D" id="3.40.50.1820">
    <property type="entry name" value="alpha/beta hydrolase"/>
    <property type="match status" value="1"/>
</dbReference>
<evidence type="ECO:0000313" key="2">
    <source>
        <dbReference type="EMBL" id="QGZ66629.1"/>
    </source>
</evidence>